<dbReference type="KEGG" id="mbv:MBOVPG45_0021"/>
<proteinExistence type="predicted"/>
<protein>
    <submittedName>
        <fullName evidence="1">Uncharacterized protein</fullName>
    </submittedName>
</protein>
<reference evidence="1 2" key="1">
    <citation type="journal article" date="2011" name="Infect. Immun.">
        <title>Complete genome sequence of Mycoplasma bovis type strain PG45 (ATCC 25523).</title>
        <authorList>
            <person name="Wise K.S."/>
            <person name="Calcutt M.J."/>
            <person name="Foecking M.F."/>
            <person name="Roske K."/>
            <person name="Madupu R."/>
            <person name="Methe B.A."/>
        </authorList>
    </citation>
    <scope>NUCLEOTIDE SEQUENCE [LARGE SCALE GENOMIC DNA]</scope>
    <source>
        <strain evidence="2">ATCC 25523 / DSM 22781 / NCTC 10131 / PG45</strain>
    </source>
</reference>
<sequence length="30" mass="3756">MAKNEKYFCFSIYVIDLYDFNFIKKPKYVK</sequence>
<evidence type="ECO:0000313" key="2">
    <source>
        <dbReference type="Proteomes" id="UP000008713"/>
    </source>
</evidence>
<dbReference type="AlphaFoldDB" id="A0A454AQ48"/>
<name>A0A454AQ48_MYCBG</name>
<dbReference type="EMBL" id="CP002188">
    <property type="protein sequence ID" value="ADR25177.1"/>
    <property type="molecule type" value="Genomic_DNA"/>
</dbReference>
<dbReference type="Proteomes" id="UP000008713">
    <property type="component" value="Chromosome"/>
</dbReference>
<gene>
    <name evidence="1" type="ordered locus">MBOVPG45_0021</name>
</gene>
<organism evidence="1 2">
    <name type="scientific">Mycoplasmopsis bovis (strain ATCC 25523 / DSM 22781 / NCTC 10131 / PG45)</name>
    <name type="common">Mycoplasma bovis</name>
    <dbReference type="NCBI Taxonomy" id="289397"/>
    <lineage>
        <taxon>Bacteria</taxon>
        <taxon>Bacillati</taxon>
        <taxon>Mycoplasmatota</taxon>
        <taxon>Mycoplasmoidales</taxon>
        <taxon>Metamycoplasmataceae</taxon>
        <taxon>Mycoplasmopsis</taxon>
    </lineage>
</organism>
<accession>A0A454AQ48</accession>
<evidence type="ECO:0000313" key="1">
    <source>
        <dbReference type="EMBL" id="ADR25177.1"/>
    </source>
</evidence>